<dbReference type="Proteomes" id="UP000428333">
    <property type="component" value="Linkage Group LG06"/>
</dbReference>
<comment type="subcellular location">
    <subcellularLocation>
        <location evidence="1">Nucleus</location>
    </subcellularLocation>
</comment>
<dbReference type="FunFam" id="3.30.1330.80:FF:000001">
    <property type="entry name" value="AT-hook motif nuclear-localized protein"/>
    <property type="match status" value="1"/>
</dbReference>
<keyword evidence="3" id="KW-0805">Transcription regulation</keyword>
<dbReference type="NCBIfam" id="TIGR00756">
    <property type="entry name" value="PPR"/>
    <property type="match status" value="1"/>
</dbReference>
<dbReference type="InterPro" id="IPR002885">
    <property type="entry name" value="PPR_rpt"/>
</dbReference>
<evidence type="ECO:0000256" key="2">
    <source>
        <dbReference type="ARBA" id="ARBA00022737"/>
    </source>
</evidence>
<dbReference type="InterPro" id="IPR011990">
    <property type="entry name" value="TPR-like_helical_dom_sf"/>
</dbReference>
<dbReference type="Pfam" id="PF01535">
    <property type="entry name" value="PPR"/>
    <property type="match status" value="4"/>
</dbReference>
<dbReference type="Gene3D" id="1.25.40.10">
    <property type="entry name" value="Tetratricopeptide repeat domain"/>
    <property type="match status" value="3"/>
</dbReference>
<dbReference type="GO" id="GO:0009451">
    <property type="term" value="P:RNA modification"/>
    <property type="evidence" value="ECO:0007669"/>
    <property type="project" value="InterPro"/>
</dbReference>
<evidence type="ECO:0000313" key="9">
    <source>
        <dbReference type="EMBL" id="KAE9456731.1"/>
    </source>
</evidence>
<dbReference type="PANTHER" id="PTHR47926:SF436">
    <property type="entry name" value="PENTATRICOPEPTIDE REPEAT-CONTAINING PROTEIN ELI1, CHLOROPLASTIC-LIKE ISOFORM X2"/>
    <property type="match status" value="1"/>
</dbReference>
<evidence type="ECO:0000256" key="5">
    <source>
        <dbReference type="ARBA" id="ARBA00023163"/>
    </source>
</evidence>
<dbReference type="InterPro" id="IPR046848">
    <property type="entry name" value="E_motif"/>
</dbReference>
<dbReference type="PANTHER" id="PTHR47926">
    <property type="entry name" value="PENTATRICOPEPTIDE REPEAT-CONTAINING PROTEIN"/>
    <property type="match status" value="1"/>
</dbReference>
<dbReference type="PROSITE" id="PS51375">
    <property type="entry name" value="PPR"/>
    <property type="match status" value="2"/>
</dbReference>
<keyword evidence="10" id="KW-1185">Reference proteome</keyword>
<sequence length="662" mass="71827">MLETKCTNMRDLKLIHAQLIKNGLAKDTIAASRVLAFTASNPSGDLNYAYLVFTRIRNPNLFTWNTIIRGFSKSSTPQVAVSLFIDMLVSSPVEPERLTYPALFKAYSQMGLACDGAQLHGRVIKQGLQSDPFTRNSIIRALGQGEWIHDYIRNNGFELNVIVVTAIIDMYCKCGNIEKGLQVFLTAPVRGLSCWNSIISGLATNGFGEEALKFFSRLESSEYEPDSISFIGVLTACNHSGLVDKAREYFTLMTETYKIEPSFKHYGCLVDALGRAGLLEEAQEVIRSMPMDPDAVMWGTLLSACWRHENIEIGQWVAKKIIELDPSESCSHVLMANAYAASGHFEEAIQERVLMKEKQVEKQPGCSSIEVNGVVHEFVAGGRLHPQVQDIYDLSNDLSLMLRDEGQPVLDSDSIDDLAMRVHGSGSGPSFSDSSTFSNWVSKMDSNSAMPAADQGERETARRPRGRPAGSKNKPKQPIIITRDSPNALRAHAMEVGSGCDISESLLNFARRKQRGVCVLSAAGCVTNVTLRQPATAGATVTLHGRFEILSLLGSILPPPAPPGVTGLTVYLAGAQGQVVGGSVVGALVASGPVVIMAGSFMNATFDRLPLDEDDAAAAAAGRQHHHNRVDVAEIYGVVPQNLLTNGTLPPEVYSWAPGRKC</sequence>
<evidence type="ECO:0000259" key="8">
    <source>
        <dbReference type="PROSITE" id="PS51742"/>
    </source>
</evidence>
<dbReference type="AlphaFoldDB" id="A0A6A4LKA2"/>
<protein>
    <recommendedName>
        <fullName evidence="8">PPC domain-containing protein</fullName>
    </recommendedName>
</protein>
<dbReference type="FunFam" id="1.25.40.10:FF:000184">
    <property type="entry name" value="Pentatricopeptide repeat-containing protein, chloroplastic"/>
    <property type="match status" value="1"/>
</dbReference>
<evidence type="ECO:0000256" key="4">
    <source>
        <dbReference type="ARBA" id="ARBA00023125"/>
    </source>
</evidence>
<evidence type="ECO:0000256" key="1">
    <source>
        <dbReference type="ARBA" id="ARBA00004123"/>
    </source>
</evidence>
<dbReference type="GO" id="GO:0003677">
    <property type="term" value="F:DNA binding"/>
    <property type="evidence" value="ECO:0007669"/>
    <property type="project" value="UniProtKB-KW"/>
</dbReference>
<accession>A0A6A4LKA2</accession>
<dbReference type="InterPro" id="IPR046960">
    <property type="entry name" value="PPR_At4g14850-like_plant"/>
</dbReference>
<dbReference type="FunFam" id="1.25.40.10:FF:000470">
    <property type="entry name" value="Pentatricopeptide repeat-containing protein At5g66520"/>
    <property type="match status" value="1"/>
</dbReference>
<evidence type="ECO:0000256" key="3">
    <source>
        <dbReference type="ARBA" id="ARBA00023015"/>
    </source>
</evidence>
<evidence type="ECO:0000256" key="7">
    <source>
        <dbReference type="SAM" id="MobiDB-lite"/>
    </source>
</evidence>
<dbReference type="Pfam" id="PF03479">
    <property type="entry name" value="PCC"/>
    <property type="match status" value="1"/>
</dbReference>
<evidence type="ECO:0000313" key="10">
    <source>
        <dbReference type="Proteomes" id="UP000428333"/>
    </source>
</evidence>
<feature type="repeat" description="PPR" evidence="6">
    <location>
        <begin position="60"/>
        <end position="95"/>
    </location>
</feature>
<dbReference type="Gene3D" id="3.30.1330.80">
    <property type="entry name" value="Hypothetical protein, similar to alpha- acetolactate decarboxylase, domain 2"/>
    <property type="match status" value="1"/>
</dbReference>
<keyword evidence="2" id="KW-0677">Repeat</keyword>
<feature type="domain" description="PPC" evidence="8">
    <location>
        <begin position="486"/>
        <end position="623"/>
    </location>
</feature>
<feature type="repeat" description="PPR" evidence="6">
    <location>
        <begin position="191"/>
        <end position="225"/>
    </location>
</feature>
<proteinExistence type="predicted"/>
<name>A0A6A4LKA2_9ERIC</name>
<comment type="caution">
    <text evidence="9">The sequence shown here is derived from an EMBL/GenBank/DDBJ whole genome shotgun (WGS) entry which is preliminary data.</text>
</comment>
<feature type="non-terminal residue" evidence="9">
    <location>
        <position position="1"/>
    </location>
</feature>
<keyword evidence="4" id="KW-0238">DNA-binding</keyword>
<dbReference type="CDD" id="cd11378">
    <property type="entry name" value="DUF296"/>
    <property type="match status" value="1"/>
</dbReference>
<feature type="region of interest" description="Disordered" evidence="7">
    <location>
        <begin position="446"/>
        <end position="479"/>
    </location>
</feature>
<gene>
    <name evidence="9" type="ORF">C3L33_11366</name>
</gene>
<evidence type="ECO:0000256" key="6">
    <source>
        <dbReference type="PROSITE-ProRule" id="PRU00708"/>
    </source>
</evidence>
<dbReference type="PROSITE" id="PS51742">
    <property type="entry name" value="PPC"/>
    <property type="match status" value="1"/>
</dbReference>
<reference evidence="9 10" key="1">
    <citation type="journal article" date="2019" name="Genome Biol. Evol.">
        <title>The Rhododendron genome and chromosomal organization provide insight into shared whole-genome duplications across the heath family (Ericaceae).</title>
        <authorList>
            <person name="Soza V.L."/>
            <person name="Lindsley D."/>
            <person name="Waalkes A."/>
            <person name="Ramage E."/>
            <person name="Patwardhan R.P."/>
            <person name="Burton J.N."/>
            <person name="Adey A."/>
            <person name="Kumar A."/>
            <person name="Qiu R."/>
            <person name="Shendure J."/>
            <person name="Hall B."/>
        </authorList>
    </citation>
    <scope>NUCLEOTIDE SEQUENCE [LARGE SCALE GENOMIC DNA]</scope>
    <source>
        <strain evidence="9">RSF 1966-606</strain>
    </source>
</reference>
<dbReference type="GO" id="GO:0005634">
    <property type="term" value="C:nucleus"/>
    <property type="evidence" value="ECO:0007669"/>
    <property type="project" value="UniProtKB-SubCell"/>
</dbReference>
<organism evidence="9 10">
    <name type="scientific">Rhododendron williamsianum</name>
    <dbReference type="NCBI Taxonomy" id="262921"/>
    <lineage>
        <taxon>Eukaryota</taxon>
        <taxon>Viridiplantae</taxon>
        <taxon>Streptophyta</taxon>
        <taxon>Embryophyta</taxon>
        <taxon>Tracheophyta</taxon>
        <taxon>Spermatophyta</taxon>
        <taxon>Magnoliopsida</taxon>
        <taxon>eudicotyledons</taxon>
        <taxon>Gunneridae</taxon>
        <taxon>Pentapetalae</taxon>
        <taxon>asterids</taxon>
        <taxon>Ericales</taxon>
        <taxon>Ericaceae</taxon>
        <taxon>Ericoideae</taxon>
        <taxon>Rhodoreae</taxon>
        <taxon>Rhododendron</taxon>
    </lineage>
</organism>
<dbReference type="OrthoDB" id="1882346at2759"/>
<dbReference type="InterPro" id="IPR005175">
    <property type="entry name" value="PPC_dom"/>
</dbReference>
<dbReference type="EMBL" id="QEFC01001571">
    <property type="protein sequence ID" value="KAE9456731.1"/>
    <property type="molecule type" value="Genomic_DNA"/>
</dbReference>
<keyword evidence="5" id="KW-0804">Transcription</keyword>
<dbReference type="GO" id="GO:0003723">
    <property type="term" value="F:RNA binding"/>
    <property type="evidence" value="ECO:0007669"/>
    <property type="project" value="InterPro"/>
</dbReference>
<dbReference type="Pfam" id="PF20431">
    <property type="entry name" value="E_motif"/>
    <property type="match status" value="1"/>
</dbReference>
<dbReference type="SUPFAM" id="SSF117856">
    <property type="entry name" value="AF0104/ALDC/Ptd012-like"/>
    <property type="match status" value="1"/>
</dbReference>